<feature type="signal peptide" evidence="3">
    <location>
        <begin position="1"/>
        <end position="20"/>
    </location>
</feature>
<evidence type="ECO:0000259" key="4">
    <source>
        <dbReference type="PROSITE" id="PS00498"/>
    </source>
</evidence>
<dbReference type="OrthoDB" id="6132182at2759"/>
<dbReference type="Pfam" id="PF00264">
    <property type="entry name" value="Tyrosinase"/>
    <property type="match status" value="1"/>
</dbReference>
<dbReference type="InterPro" id="IPR002227">
    <property type="entry name" value="Tyrosinase_Cu-bd"/>
</dbReference>
<name>A0A9P4NM41_9PEZI</name>
<reference evidence="5" key="1">
    <citation type="journal article" date="2020" name="Stud. Mycol.">
        <title>101 Dothideomycetes genomes: a test case for predicting lifestyles and emergence of pathogens.</title>
        <authorList>
            <person name="Haridas S."/>
            <person name="Albert R."/>
            <person name="Binder M."/>
            <person name="Bloem J."/>
            <person name="Labutti K."/>
            <person name="Salamov A."/>
            <person name="Andreopoulos B."/>
            <person name="Baker S."/>
            <person name="Barry K."/>
            <person name="Bills G."/>
            <person name="Bluhm B."/>
            <person name="Cannon C."/>
            <person name="Castanera R."/>
            <person name="Culley D."/>
            <person name="Daum C."/>
            <person name="Ezra D."/>
            <person name="Gonzalez J."/>
            <person name="Henrissat B."/>
            <person name="Kuo A."/>
            <person name="Liang C."/>
            <person name="Lipzen A."/>
            <person name="Lutzoni F."/>
            <person name="Magnuson J."/>
            <person name="Mondo S."/>
            <person name="Nolan M."/>
            <person name="Ohm R."/>
            <person name="Pangilinan J."/>
            <person name="Park H.-J."/>
            <person name="Ramirez L."/>
            <person name="Alfaro M."/>
            <person name="Sun H."/>
            <person name="Tritt A."/>
            <person name="Yoshinaga Y."/>
            <person name="Zwiers L.-H."/>
            <person name="Turgeon B."/>
            <person name="Goodwin S."/>
            <person name="Spatafora J."/>
            <person name="Crous P."/>
            <person name="Grigoriev I."/>
        </authorList>
    </citation>
    <scope>NUCLEOTIDE SEQUENCE</scope>
    <source>
        <strain evidence="5">CBS 130266</strain>
    </source>
</reference>
<evidence type="ECO:0000256" key="1">
    <source>
        <dbReference type="ARBA" id="ARBA00022723"/>
    </source>
</evidence>
<dbReference type="SUPFAM" id="SSF48056">
    <property type="entry name" value="Di-copper centre-containing domain"/>
    <property type="match status" value="1"/>
</dbReference>
<dbReference type="InterPro" id="IPR008922">
    <property type="entry name" value="Di-copper_centre_dom_sf"/>
</dbReference>
<dbReference type="PANTHER" id="PTHR11474:SF126">
    <property type="entry name" value="TYROSINASE-LIKE PROTEIN TYR-1-RELATED"/>
    <property type="match status" value="1"/>
</dbReference>
<dbReference type="Gene3D" id="1.10.1280.10">
    <property type="entry name" value="Di-copper center containing domain from catechol oxidase"/>
    <property type="match status" value="2"/>
</dbReference>
<dbReference type="Proteomes" id="UP000800235">
    <property type="component" value="Unassembled WGS sequence"/>
</dbReference>
<protein>
    <submittedName>
        <fullName evidence="5">Di-copper centre-containing protein</fullName>
    </submittedName>
</protein>
<proteinExistence type="predicted"/>
<dbReference type="EMBL" id="MU007060">
    <property type="protein sequence ID" value="KAF2427391.1"/>
    <property type="molecule type" value="Genomic_DNA"/>
</dbReference>
<dbReference type="PANTHER" id="PTHR11474">
    <property type="entry name" value="TYROSINASE FAMILY MEMBER"/>
    <property type="match status" value="1"/>
</dbReference>
<evidence type="ECO:0000256" key="2">
    <source>
        <dbReference type="ARBA" id="ARBA00023008"/>
    </source>
</evidence>
<dbReference type="GO" id="GO:0046872">
    <property type="term" value="F:metal ion binding"/>
    <property type="evidence" value="ECO:0007669"/>
    <property type="project" value="UniProtKB-KW"/>
</dbReference>
<evidence type="ECO:0000313" key="6">
    <source>
        <dbReference type="Proteomes" id="UP000800235"/>
    </source>
</evidence>
<dbReference type="AlphaFoldDB" id="A0A9P4NM41"/>
<dbReference type="PROSITE" id="PS00498">
    <property type="entry name" value="TYROSINASE_2"/>
    <property type="match status" value="1"/>
</dbReference>
<gene>
    <name evidence="5" type="ORF">EJ08DRAFT_688985</name>
</gene>
<organism evidence="5 6">
    <name type="scientific">Tothia fuscella</name>
    <dbReference type="NCBI Taxonomy" id="1048955"/>
    <lineage>
        <taxon>Eukaryota</taxon>
        <taxon>Fungi</taxon>
        <taxon>Dikarya</taxon>
        <taxon>Ascomycota</taxon>
        <taxon>Pezizomycotina</taxon>
        <taxon>Dothideomycetes</taxon>
        <taxon>Pleosporomycetidae</taxon>
        <taxon>Venturiales</taxon>
        <taxon>Cylindrosympodiaceae</taxon>
        <taxon>Tothia</taxon>
    </lineage>
</organism>
<keyword evidence="1" id="KW-0479">Metal-binding</keyword>
<dbReference type="InterPro" id="IPR050316">
    <property type="entry name" value="Tyrosinase/Hemocyanin"/>
</dbReference>
<keyword evidence="3" id="KW-0732">Signal</keyword>
<keyword evidence="6" id="KW-1185">Reference proteome</keyword>
<evidence type="ECO:0000256" key="3">
    <source>
        <dbReference type="SAM" id="SignalP"/>
    </source>
</evidence>
<dbReference type="GO" id="GO:0016491">
    <property type="term" value="F:oxidoreductase activity"/>
    <property type="evidence" value="ECO:0007669"/>
    <property type="project" value="InterPro"/>
</dbReference>
<feature type="chain" id="PRO_5040354675" evidence="3">
    <location>
        <begin position="21"/>
        <end position="304"/>
    </location>
</feature>
<feature type="domain" description="Tyrosinase copper-binding" evidence="4">
    <location>
        <begin position="216"/>
        <end position="227"/>
    </location>
</feature>
<evidence type="ECO:0000313" key="5">
    <source>
        <dbReference type="EMBL" id="KAF2427391.1"/>
    </source>
</evidence>
<keyword evidence="2" id="KW-0186">Copper</keyword>
<accession>A0A9P4NM41</accession>
<comment type="caution">
    <text evidence="5">The sequence shown here is derived from an EMBL/GenBank/DDBJ whole genome shotgun (WGS) entry which is preliminary data.</text>
</comment>
<sequence>MVCLTNTFVVLLLGFMIVKCSPSTAIKQSNKTACSQLRQRKAWHNLSNTEKTKYLNAELCLMNLNSTNNLLPTSRTKFQQLQEQHQIQSEFIHEVGAFLPYRLRDAGRFINSTLLDSIYGFGGNGSGLDGYVADGPFANYTLILGPGKNNSVHCLSRDIDDLASHASNSTYFDQCKKADTYVKVWDCIEFFPRSGGHSGVGGELDQMAQVLSSPGDPLFYLHHAYIDKLWWDWQNFNLSSRLYEIGGPNVRPTAELPLRKRNGDFGNMTKLDHVLSLYSIMPNKTIGDVMDTRSDFLCYKYAEP</sequence>